<evidence type="ECO:0000256" key="1">
    <source>
        <dbReference type="SAM" id="MobiDB-lite"/>
    </source>
</evidence>
<feature type="domain" description="TPM" evidence="3">
    <location>
        <begin position="41"/>
        <end position="161"/>
    </location>
</feature>
<keyword evidence="2" id="KW-1133">Transmembrane helix</keyword>
<dbReference type="Proteomes" id="UP001597497">
    <property type="component" value="Unassembled WGS sequence"/>
</dbReference>
<dbReference type="PANTHER" id="PTHR30373">
    <property type="entry name" value="UPF0603 PROTEIN YGCG"/>
    <property type="match status" value="1"/>
</dbReference>
<protein>
    <submittedName>
        <fullName evidence="4">TPM domain-containing protein</fullName>
    </submittedName>
</protein>
<dbReference type="Gene3D" id="3.10.310.50">
    <property type="match status" value="1"/>
</dbReference>
<dbReference type="RefSeq" id="WP_379929755.1">
    <property type="nucleotide sequence ID" value="NZ_JBHUMM010000025.1"/>
</dbReference>
<keyword evidence="2" id="KW-0472">Membrane</keyword>
<evidence type="ECO:0000313" key="5">
    <source>
        <dbReference type="Proteomes" id="UP001597497"/>
    </source>
</evidence>
<dbReference type="PANTHER" id="PTHR30373:SF2">
    <property type="entry name" value="UPF0603 PROTEIN YGCG"/>
    <property type="match status" value="1"/>
</dbReference>
<dbReference type="EMBL" id="JBHUMM010000025">
    <property type="protein sequence ID" value="MFD2672131.1"/>
    <property type="molecule type" value="Genomic_DNA"/>
</dbReference>
<comment type="caution">
    <text evidence="4">The sequence shown here is derived from an EMBL/GenBank/DDBJ whole genome shotgun (WGS) entry which is preliminary data.</text>
</comment>
<feature type="region of interest" description="Disordered" evidence="1">
    <location>
        <begin position="248"/>
        <end position="273"/>
    </location>
</feature>
<evidence type="ECO:0000259" key="3">
    <source>
        <dbReference type="Pfam" id="PF04536"/>
    </source>
</evidence>
<name>A0ABW5RBK1_9BACL</name>
<dbReference type="InterPro" id="IPR007621">
    <property type="entry name" value="TPM_dom"/>
</dbReference>
<reference evidence="5" key="1">
    <citation type="journal article" date="2019" name="Int. J. Syst. Evol. Microbiol.">
        <title>The Global Catalogue of Microorganisms (GCM) 10K type strain sequencing project: providing services to taxonomists for standard genome sequencing and annotation.</title>
        <authorList>
            <consortium name="The Broad Institute Genomics Platform"/>
            <consortium name="The Broad Institute Genome Sequencing Center for Infectious Disease"/>
            <person name="Wu L."/>
            <person name="Ma J."/>
        </authorList>
    </citation>
    <scope>NUCLEOTIDE SEQUENCE [LARGE SCALE GENOMIC DNA]</scope>
    <source>
        <strain evidence="5">KCTC 33676</strain>
    </source>
</reference>
<feature type="compositionally biased region" description="Basic residues" evidence="1">
    <location>
        <begin position="261"/>
        <end position="273"/>
    </location>
</feature>
<accession>A0ABW5RBK1</accession>
<feature type="transmembrane region" description="Helical" evidence="2">
    <location>
        <begin position="187"/>
        <end position="206"/>
    </location>
</feature>
<gene>
    <name evidence="4" type="ORF">ACFSUC_11015</name>
</gene>
<keyword evidence="5" id="KW-1185">Reference proteome</keyword>
<keyword evidence="2" id="KW-0812">Transmembrane</keyword>
<sequence>MRGIRIHPVRILVLITILLMLLPSSVLMATEEVLDEKARLIDDANLFAQSDAKKLESEIVQLSERIQLDVVVVTTDDNAGKTSRAYADDLYDQGGYGFGPEYDGLLLLINMDDREIYISTSGQAIRYLTDARIDRLLDQLYTYMQDARYTEGVQAFVQQLASMVAAGVPSGQYEAPEQAETPLLYKLLLYAGISIVIGLIVVGIMASSNKGQMTTTPGTYLDAQSFRLIHQSDHHFDTDVKRVKIETQTGGGAGSTTHHSGGGRKHGGGGRKF</sequence>
<proteinExistence type="predicted"/>
<evidence type="ECO:0000313" key="4">
    <source>
        <dbReference type="EMBL" id="MFD2672131.1"/>
    </source>
</evidence>
<dbReference type="Pfam" id="PF04536">
    <property type="entry name" value="TPM_phosphatase"/>
    <property type="match status" value="1"/>
</dbReference>
<organism evidence="4 5">
    <name type="scientific">Marinicrinis sediminis</name>
    <dbReference type="NCBI Taxonomy" id="1652465"/>
    <lineage>
        <taxon>Bacteria</taxon>
        <taxon>Bacillati</taxon>
        <taxon>Bacillota</taxon>
        <taxon>Bacilli</taxon>
        <taxon>Bacillales</taxon>
        <taxon>Paenibacillaceae</taxon>
    </lineage>
</organism>
<evidence type="ECO:0000256" key="2">
    <source>
        <dbReference type="SAM" id="Phobius"/>
    </source>
</evidence>